<keyword evidence="1" id="KW-1133">Transmembrane helix</keyword>
<feature type="transmembrane region" description="Helical" evidence="1">
    <location>
        <begin position="115"/>
        <end position="136"/>
    </location>
</feature>
<comment type="caution">
    <text evidence="2">The sequence shown here is derived from an EMBL/GenBank/DDBJ whole genome shotgun (WGS) entry which is preliminary data.</text>
</comment>
<evidence type="ECO:0000313" key="3">
    <source>
        <dbReference type="Proteomes" id="UP001596023"/>
    </source>
</evidence>
<evidence type="ECO:0000256" key="1">
    <source>
        <dbReference type="SAM" id="Phobius"/>
    </source>
</evidence>
<keyword evidence="1" id="KW-0472">Membrane</keyword>
<organism evidence="2 3">
    <name type="scientific">Dysgonomonas termitidis</name>
    <dbReference type="NCBI Taxonomy" id="1516126"/>
    <lineage>
        <taxon>Bacteria</taxon>
        <taxon>Pseudomonadati</taxon>
        <taxon>Bacteroidota</taxon>
        <taxon>Bacteroidia</taxon>
        <taxon>Bacteroidales</taxon>
        <taxon>Dysgonomonadaceae</taxon>
        <taxon>Dysgonomonas</taxon>
    </lineage>
</organism>
<evidence type="ECO:0000313" key="2">
    <source>
        <dbReference type="EMBL" id="MFC4676552.1"/>
    </source>
</evidence>
<sequence length="231" mass="26556">MYYTTDEILEQSAGVSKPVIALVAYKDKDKDSEYYIESHTIDPEGRLLEGVPLSKECISDLVSGFSLEQSQMPSGKIPANLLYADNRTGHERYVWFNPPGQRMMYFTKDLNLENAMYYIPGVLYVATNISLHIYAFKGKKPVNKLYKAPFFNVTESSVCLGNASLDYPESPDYNDLLLYWEKKFWMTEFSHLGGHSNPTKSNLFTATQKWQDGFDYEELLPYDKTLKDLIK</sequence>
<dbReference type="Proteomes" id="UP001596023">
    <property type="component" value="Unassembled WGS sequence"/>
</dbReference>
<dbReference type="RefSeq" id="WP_380000909.1">
    <property type="nucleotide sequence ID" value="NZ_JBHSGN010000144.1"/>
</dbReference>
<dbReference type="Pfam" id="PF14460">
    <property type="entry name" value="Prok-E2_D"/>
    <property type="match status" value="1"/>
</dbReference>
<protein>
    <submittedName>
        <fullName evidence="2">PRTRC system protein B</fullName>
    </submittedName>
</protein>
<dbReference type="EMBL" id="JBHSGN010000144">
    <property type="protein sequence ID" value="MFC4676552.1"/>
    <property type="molecule type" value="Genomic_DNA"/>
</dbReference>
<reference evidence="3" key="1">
    <citation type="journal article" date="2019" name="Int. J. Syst. Evol. Microbiol.">
        <title>The Global Catalogue of Microorganisms (GCM) 10K type strain sequencing project: providing services to taxonomists for standard genome sequencing and annotation.</title>
        <authorList>
            <consortium name="The Broad Institute Genomics Platform"/>
            <consortium name="The Broad Institute Genome Sequencing Center for Infectious Disease"/>
            <person name="Wu L."/>
            <person name="Ma J."/>
        </authorList>
    </citation>
    <scope>NUCLEOTIDE SEQUENCE [LARGE SCALE GENOMIC DNA]</scope>
    <source>
        <strain evidence="3">CCUG 66188</strain>
    </source>
</reference>
<accession>A0ABV9L2Q0</accession>
<gene>
    <name evidence="2" type="ORF">ACFO6W_22995</name>
</gene>
<dbReference type="InterPro" id="IPR032787">
    <property type="entry name" value="Prok-E2_D"/>
</dbReference>
<keyword evidence="3" id="KW-1185">Reference proteome</keyword>
<name>A0ABV9L2Q0_9BACT</name>
<proteinExistence type="predicted"/>
<keyword evidence="1" id="KW-0812">Transmembrane</keyword>